<dbReference type="Proteomes" id="UP000291343">
    <property type="component" value="Unassembled WGS sequence"/>
</dbReference>
<feature type="region of interest" description="Disordered" evidence="1">
    <location>
        <begin position="1"/>
        <end position="63"/>
    </location>
</feature>
<dbReference type="AlphaFoldDB" id="A0A482XMS0"/>
<proteinExistence type="predicted"/>
<evidence type="ECO:0000313" key="2">
    <source>
        <dbReference type="EMBL" id="RZF46618.1"/>
    </source>
</evidence>
<evidence type="ECO:0000256" key="1">
    <source>
        <dbReference type="SAM" id="MobiDB-lite"/>
    </source>
</evidence>
<keyword evidence="3" id="KW-1185">Reference proteome</keyword>
<dbReference type="InParanoid" id="A0A482XMS0"/>
<sequence>MMGDRLKVEGRFFSLEDLDKQESNSSKRARSEETSPRPHEGENKAFHNRQSTKKGRKFNRNESLDRFFSKSIEKIKERTG</sequence>
<dbReference type="EMBL" id="QKKF02005868">
    <property type="protein sequence ID" value="RZF46618.1"/>
    <property type="molecule type" value="Genomic_DNA"/>
</dbReference>
<accession>A0A482XMS0</accession>
<protein>
    <submittedName>
        <fullName evidence="2">Uncharacterized protein</fullName>
    </submittedName>
</protein>
<reference evidence="2 3" key="1">
    <citation type="journal article" date="2017" name="Gigascience">
        <title>Genome sequence of the small brown planthopper, Laodelphax striatellus.</title>
        <authorList>
            <person name="Zhu J."/>
            <person name="Jiang F."/>
            <person name="Wang X."/>
            <person name="Yang P."/>
            <person name="Bao Y."/>
            <person name="Zhao W."/>
            <person name="Wang W."/>
            <person name="Lu H."/>
            <person name="Wang Q."/>
            <person name="Cui N."/>
            <person name="Li J."/>
            <person name="Chen X."/>
            <person name="Luo L."/>
            <person name="Yu J."/>
            <person name="Kang L."/>
            <person name="Cui F."/>
        </authorList>
    </citation>
    <scope>NUCLEOTIDE SEQUENCE [LARGE SCALE GENOMIC DNA]</scope>
    <source>
        <strain evidence="2">Lst14</strain>
    </source>
</reference>
<name>A0A482XMS0_LAOST</name>
<gene>
    <name evidence="2" type="ORF">LSTR_LSTR002950</name>
</gene>
<feature type="compositionally biased region" description="Basic residues" evidence="1">
    <location>
        <begin position="46"/>
        <end position="58"/>
    </location>
</feature>
<organism evidence="2 3">
    <name type="scientific">Laodelphax striatellus</name>
    <name type="common">Small brown planthopper</name>
    <name type="synonym">Delphax striatella</name>
    <dbReference type="NCBI Taxonomy" id="195883"/>
    <lineage>
        <taxon>Eukaryota</taxon>
        <taxon>Metazoa</taxon>
        <taxon>Ecdysozoa</taxon>
        <taxon>Arthropoda</taxon>
        <taxon>Hexapoda</taxon>
        <taxon>Insecta</taxon>
        <taxon>Pterygota</taxon>
        <taxon>Neoptera</taxon>
        <taxon>Paraneoptera</taxon>
        <taxon>Hemiptera</taxon>
        <taxon>Auchenorrhyncha</taxon>
        <taxon>Fulgoroidea</taxon>
        <taxon>Delphacidae</taxon>
        <taxon>Criomorphinae</taxon>
        <taxon>Laodelphax</taxon>
    </lineage>
</organism>
<comment type="caution">
    <text evidence="2">The sequence shown here is derived from an EMBL/GenBank/DDBJ whole genome shotgun (WGS) entry which is preliminary data.</text>
</comment>
<evidence type="ECO:0000313" key="3">
    <source>
        <dbReference type="Proteomes" id="UP000291343"/>
    </source>
</evidence>
<feature type="compositionally biased region" description="Basic and acidic residues" evidence="1">
    <location>
        <begin position="1"/>
        <end position="10"/>
    </location>
</feature>
<feature type="compositionally biased region" description="Basic and acidic residues" evidence="1">
    <location>
        <begin position="29"/>
        <end position="45"/>
    </location>
</feature>